<protein>
    <submittedName>
        <fullName evidence="2">Candidate secreted effector</fullName>
    </submittedName>
</protein>
<name>A0A914KZF5_MELIC</name>
<keyword evidence="1" id="KW-1185">Reference proteome</keyword>
<evidence type="ECO:0000313" key="2">
    <source>
        <dbReference type="WBParaSite" id="Minc3s00193g07195"/>
    </source>
</evidence>
<dbReference type="WBParaSite" id="Minc3s00193g07195">
    <property type="protein sequence ID" value="Minc3s00193g07195"/>
    <property type="gene ID" value="Minc3s00193g07195"/>
</dbReference>
<dbReference type="Proteomes" id="UP000887563">
    <property type="component" value="Unplaced"/>
</dbReference>
<accession>A0A914KZF5</accession>
<dbReference type="AlphaFoldDB" id="A0A914KZF5"/>
<reference evidence="2" key="1">
    <citation type="submission" date="2022-11" db="UniProtKB">
        <authorList>
            <consortium name="WormBaseParasite"/>
        </authorList>
    </citation>
    <scope>IDENTIFICATION</scope>
</reference>
<organism evidence="1 2">
    <name type="scientific">Meloidogyne incognita</name>
    <name type="common">Southern root-knot nematode worm</name>
    <name type="synonym">Oxyuris incognita</name>
    <dbReference type="NCBI Taxonomy" id="6306"/>
    <lineage>
        <taxon>Eukaryota</taxon>
        <taxon>Metazoa</taxon>
        <taxon>Ecdysozoa</taxon>
        <taxon>Nematoda</taxon>
        <taxon>Chromadorea</taxon>
        <taxon>Rhabditida</taxon>
        <taxon>Tylenchina</taxon>
        <taxon>Tylenchomorpha</taxon>
        <taxon>Tylenchoidea</taxon>
        <taxon>Meloidogynidae</taxon>
        <taxon>Meloidogyninae</taxon>
        <taxon>Meloidogyne</taxon>
        <taxon>Meloidogyne incognita group</taxon>
    </lineage>
</organism>
<sequence>MLGTTTHLISIRDGTPQSTTTWHIWTEFSCSPKDEFALLFVENTLCLRSARLQKTGKHCGGACRPGPGICVVFKCWCHYMVVSFV</sequence>
<proteinExistence type="predicted"/>
<evidence type="ECO:0000313" key="1">
    <source>
        <dbReference type="Proteomes" id="UP000887563"/>
    </source>
</evidence>